<dbReference type="STRING" id="1219360.GCA_001571305_03906"/>
<dbReference type="InterPro" id="IPR032710">
    <property type="entry name" value="NTF2-like_dom_sf"/>
</dbReference>
<dbReference type="Gene3D" id="3.10.450.50">
    <property type="match status" value="1"/>
</dbReference>
<name>A0A4U3FLB7_9GAMM</name>
<evidence type="ECO:0000313" key="4">
    <source>
        <dbReference type="Proteomes" id="UP000661012"/>
    </source>
</evidence>
<dbReference type="InterPro" id="IPR016918">
    <property type="entry name" value="UCP029394"/>
</dbReference>
<accession>A0A4U3FLB7</accession>
<evidence type="ECO:0000313" key="2">
    <source>
        <dbReference type="EMBL" id="TKJ94460.1"/>
    </source>
</evidence>
<dbReference type="RefSeq" id="WP_137268651.1">
    <property type="nucleotide sequence ID" value="NZ_CP101613.1"/>
</dbReference>
<dbReference type="Proteomes" id="UP000661012">
    <property type="component" value="Unassembled WGS sequence"/>
</dbReference>
<reference evidence="1 4" key="2">
    <citation type="journal article" date="2020" name="FEMS Microbiol. Ecol.">
        <title>Temporal dynamics of bacterial communities during seed development and maturation.</title>
        <authorList>
            <person name="Chesneau G."/>
            <person name="Torres-Cortes G."/>
            <person name="Briand M."/>
            <person name="Darrasse A."/>
            <person name="Preveaux A."/>
            <person name="Marais C."/>
            <person name="Jacques M.A."/>
            <person name="Shade A."/>
            <person name="Barret M."/>
        </authorList>
    </citation>
    <scope>NUCLEOTIDE SEQUENCE [LARGE SCALE GENOMIC DNA]</scope>
    <source>
        <strain evidence="1 4">CFBP13732</strain>
    </source>
</reference>
<organism evidence="2 3">
    <name type="scientific">Erwinia persicina</name>
    <dbReference type="NCBI Taxonomy" id="55211"/>
    <lineage>
        <taxon>Bacteria</taxon>
        <taxon>Pseudomonadati</taxon>
        <taxon>Pseudomonadota</taxon>
        <taxon>Gammaproteobacteria</taxon>
        <taxon>Enterobacterales</taxon>
        <taxon>Erwiniaceae</taxon>
        <taxon>Erwinia</taxon>
    </lineage>
</organism>
<dbReference type="OrthoDB" id="8912060at2"/>
<dbReference type="EMBL" id="JACYNN010000004">
    <property type="protein sequence ID" value="MBD8106584.1"/>
    <property type="molecule type" value="Genomic_DNA"/>
</dbReference>
<evidence type="ECO:0008006" key="5">
    <source>
        <dbReference type="Google" id="ProtNLM"/>
    </source>
</evidence>
<evidence type="ECO:0000313" key="3">
    <source>
        <dbReference type="Proteomes" id="UP000306393"/>
    </source>
</evidence>
<comment type="caution">
    <text evidence="2">The sequence shown here is derived from an EMBL/GenBank/DDBJ whole genome shotgun (WGS) entry which is preliminary data.</text>
</comment>
<dbReference type="AlphaFoldDB" id="A0A4U3FLB7"/>
<gene>
    <name evidence="2" type="ORF">EpCFBP13511_02545</name>
    <name evidence="1" type="ORF">IFT93_09145</name>
</gene>
<reference evidence="2 3" key="1">
    <citation type="journal article" date="2019" name="Sci. Rep.">
        <title>Differences in resource use lead to coexistence of seed-transmitted microbial populations.</title>
        <authorList>
            <person name="Torres-Cortes G."/>
            <person name="Garcia B.J."/>
            <person name="Compant S."/>
            <person name="Rezki S."/>
            <person name="Jones P."/>
            <person name="Preveaux A."/>
            <person name="Briand M."/>
            <person name="Roulet A."/>
            <person name="Bouchez O."/>
            <person name="Jacobson D."/>
            <person name="Barret M."/>
        </authorList>
    </citation>
    <scope>NUCLEOTIDE SEQUENCE [LARGE SCALE GENOMIC DNA]</scope>
    <source>
        <strain evidence="2 3">CFBP13511</strain>
    </source>
</reference>
<dbReference type="Proteomes" id="UP000306393">
    <property type="component" value="Unassembled WGS sequence"/>
</dbReference>
<proteinExistence type="predicted"/>
<dbReference type="EMBL" id="QGAC01000002">
    <property type="protein sequence ID" value="TKJ94460.1"/>
    <property type="molecule type" value="Genomic_DNA"/>
</dbReference>
<dbReference type="SUPFAM" id="SSF54427">
    <property type="entry name" value="NTF2-like"/>
    <property type="match status" value="1"/>
</dbReference>
<evidence type="ECO:0000313" key="1">
    <source>
        <dbReference type="EMBL" id="MBD8106584.1"/>
    </source>
</evidence>
<protein>
    <recommendedName>
        <fullName evidence="5">DUF4440 domain-containing protein</fullName>
    </recommendedName>
</protein>
<keyword evidence="4" id="KW-1185">Reference proteome</keyword>
<dbReference type="PIRSF" id="PIRSF029394">
    <property type="entry name" value="UCP029394"/>
    <property type="match status" value="1"/>
</dbReference>
<sequence>MSTLTEKARESVLVLHEQIAAVFNGNESQLTPLLSHFDPDFVMVTPTGKSLAMPEVAALFARLVGGRQGLQITIEQCQTLAQFGQEVAIQYHERQQQGENHTHRISLAVINCGVEPPRWRYLQETMVTN</sequence>